<evidence type="ECO:0000313" key="4">
    <source>
        <dbReference type="Proteomes" id="UP000192343"/>
    </source>
</evidence>
<dbReference type="PROSITE" id="PS50943">
    <property type="entry name" value="HTH_CROC1"/>
    <property type="match status" value="1"/>
</dbReference>
<dbReference type="Gene3D" id="2.60.120.10">
    <property type="entry name" value="Jelly Rolls"/>
    <property type="match status" value="1"/>
</dbReference>
<dbReference type="InterPro" id="IPR050807">
    <property type="entry name" value="TransReg_Diox_bact_type"/>
</dbReference>
<accession>A0A1Y1RT33</accession>
<dbReference type="SMART" id="SM00530">
    <property type="entry name" value="HTH_XRE"/>
    <property type="match status" value="1"/>
</dbReference>
<dbReference type="CDD" id="cd00093">
    <property type="entry name" value="HTH_XRE"/>
    <property type="match status" value="1"/>
</dbReference>
<dbReference type="InterPro" id="IPR014710">
    <property type="entry name" value="RmlC-like_jellyroll"/>
</dbReference>
<protein>
    <recommendedName>
        <fullName evidence="2">HTH cro/C1-type domain-containing protein</fullName>
    </recommendedName>
</protein>
<dbReference type="Pfam" id="PF07883">
    <property type="entry name" value="Cupin_2"/>
    <property type="match status" value="1"/>
</dbReference>
<dbReference type="InterPro" id="IPR001387">
    <property type="entry name" value="Cro/C1-type_HTH"/>
</dbReference>
<dbReference type="STRING" id="1963862.B4O97_18495"/>
<dbReference type="GO" id="GO:0003677">
    <property type="term" value="F:DNA binding"/>
    <property type="evidence" value="ECO:0007669"/>
    <property type="project" value="UniProtKB-KW"/>
</dbReference>
<dbReference type="SUPFAM" id="SSF47413">
    <property type="entry name" value="lambda repressor-like DNA-binding domains"/>
    <property type="match status" value="1"/>
</dbReference>
<name>A0A1Y1RT33_9SPIO</name>
<dbReference type="SUPFAM" id="SSF51182">
    <property type="entry name" value="RmlC-like cupins"/>
    <property type="match status" value="1"/>
</dbReference>
<dbReference type="InterPro" id="IPR010982">
    <property type="entry name" value="Lambda_DNA-bd_dom_sf"/>
</dbReference>
<dbReference type="InterPro" id="IPR013096">
    <property type="entry name" value="Cupin_2"/>
</dbReference>
<evidence type="ECO:0000256" key="1">
    <source>
        <dbReference type="ARBA" id="ARBA00023125"/>
    </source>
</evidence>
<dbReference type="Gene3D" id="1.10.260.40">
    <property type="entry name" value="lambda repressor-like DNA-binding domains"/>
    <property type="match status" value="1"/>
</dbReference>
<dbReference type="OrthoDB" id="9814553at2"/>
<comment type="caution">
    <text evidence="3">The sequence shown here is derived from an EMBL/GenBank/DDBJ whole genome shotgun (WGS) entry which is preliminary data.</text>
</comment>
<dbReference type="PANTHER" id="PTHR46797">
    <property type="entry name" value="HTH-TYPE TRANSCRIPTIONAL REGULATOR"/>
    <property type="match status" value="1"/>
</dbReference>
<keyword evidence="1" id="KW-0238">DNA-binding</keyword>
<dbReference type="AlphaFoldDB" id="A0A1Y1RT33"/>
<keyword evidence="4" id="KW-1185">Reference proteome</keyword>
<dbReference type="Proteomes" id="UP000192343">
    <property type="component" value="Unassembled WGS sequence"/>
</dbReference>
<dbReference type="CDD" id="cd02209">
    <property type="entry name" value="cupin_XRE_C"/>
    <property type="match status" value="1"/>
</dbReference>
<dbReference type="RefSeq" id="WP_083053005.1">
    <property type="nucleotide sequence ID" value="NZ_CAXXQO010000003.1"/>
</dbReference>
<dbReference type="GO" id="GO:0003700">
    <property type="term" value="F:DNA-binding transcription factor activity"/>
    <property type="evidence" value="ECO:0007669"/>
    <property type="project" value="TreeGrafter"/>
</dbReference>
<proteinExistence type="predicted"/>
<dbReference type="GO" id="GO:0005829">
    <property type="term" value="C:cytosol"/>
    <property type="evidence" value="ECO:0007669"/>
    <property type="project" value="TreeGrafter"/>
</dbReference>
<organism evidence="3 4">
    <name type="scientific">Marispirochaeta aestuarii</name>
    <dbReference type="NCBI Taxonomy" id="1963862"/>
    <lineage>
        <taxon>Bacteria</taxon>
        <taxon>Pseudomonadati</taxon>
        <taxon>Spirochaetota</taxon>
        <taxon>Spirochaetia</taxon>
        <taxon>Spirochaetales</taxon>
        <taxon>Spirochaetaceae</taxon>
        <taxon>Marispirochaeta</taxon>
    </lineage>
</organism>
<evidence type="ECO:0000259" key="2">
    <source>
        <dbReference type="PROSITE" id="PS50943"/>
    </source>
</evidence>
<dbReference type="EMBL" id="MWQY01000035">
    <property type="protein sequence ID" value="ORC30241.1"/>
    <property type="molecule type" value="Genomic_DNA"/>
</dbReference>
<gene>
    <name evidence="3" type="ORF">B4O97_18495</name>
</gene>
<reference evidence="3 4" key="1">
    <citation type="submission" date="2017-03" db="EMBL/GenBank/DDBJ databases">
        <title>Draft Genome sequence of Marispirochaeta sp. strain JC444.</title>
        <authorList>
            <person name="Shivani Y."/>
            <person name="Subhash Y."/>
            <person name="Sasikala C."/>
            <person name="Ramana C."/>
        </authorList>
    </citation>
    <scope>NUCLEOTIDE SEQUENCE [LARGE SCALE GENOMIC DNA]</scope>
    <source>
        <strain evidence="3 4">JC444</strain>
    </source>
</reference>
<dbReference type="Pfam" id="PF01381">
    <property type="entry name" value="HTH_3"/>
    <property type="match status" value="1"/>
</dbReference>
<sequence length="187" mass="21041">MNDRHKLPDSQTIGRHIRKLRKLQHRTLQDVADNCGFTKSLLSKIEGGKVVPPVATLIKIASALHTNISGLIAEGNSRDCVFVPAAKEERSPVPTESGYSILPLAVEMPHKKMQPVLITVRPEELNDKIHSHEGEELIFVLEGILEFQVDDQRYVLNPGDSIFFNSIIEHRITGVHSEYVKFLDIFN</sequence>
<evidence type="ECO:0000313" key="3">
    <source>
        <dbReference type="EMBL" id="ORC30241.1"/>
    </source>
</evidence>
<dbReference type="InterPro" id="IPR011051">
    <property type="entry name" value="RmlC_Cupin_sf"/>
</dbReference>
<dbReference type="PANTHER" id="PTHR46797:SF19">
    <property type="entry name" value="BLL2473 PROTEIN"/>
    <property type="match status" value="1"/>
</dbReference>
<feature type="domain" description="HTH cro/C1-type" evidence="2">
    <location>
        <begin position="17"/>
        <end position="71"/>
    </location>
</feature>